<accession>A0A1A0W0X2</accession>
<dbReference type="GO" id="GO:0006355">
    <property type="term" value="P:regulation of DNA-templated transcription"/>
    <property type="evidence" value="ECO:0007669"/>
    <property type="project" value="InterPro"/>
</dbReference>
<protein>
    <recommendedName>
        <fullName evidence="3">Bacterial transcriptional activator domain-containing protein</fullName>
    </recommendedName>
</protein>
<dbReference type="Gene3D" id="1.10.10.10">
    <property type="entry name" value="Winged helix-like DNA-binding domain superfamily/Winged helix DNA-binding domain"/>
    <property type="match status" value="1"/>
</dbReference>
<dbReference type="Gene3D" id="3.40.50.300">
    <property type="entry name" value="P-loop containing nucleotide triphosphate hydrolases"/>
    <property type="match status" value="1"/>
</dbReference>
<dbReference type="EMBL" id="LZSX01000003">
    <property type="protein sequence ID" value="OBB89117.1"/>
    <property type="molecule type" value="Genomic_DNA"/>
</dbReference>
<dbReference type="RefSeq" id="WP_064877128.1">
    <property type="nucleotide sequence ID" value="NZ_LZSX01000003.1"/>
</dbReference>
<gene>
    <name evidence="4" type="ORF">A5760_23020</name>
</gene>
<keyword evidence="1" id="KW-0805">Transcription regulation</keyword>
<evidence type="ECO:0000313" key="4">
    <source>
        <dbReference type="EMBL" id="OBB89117.1"/>
    </source>
</evidence>
<organism evidence="4 5">
    <name type="scientific">Mycobacterium colombiense</name>
    <dbReference type="NCBI Taxonomy" id="339268"/>
    <lineage>
        <taxon>Bacteria</taxon>
        <taxon>Bacillati</taxon>
        <taxon>Actinomycetota</taxon>
        <taxon>Actinomycetes</taxon>
        <taxon>Mycobacteriales</taxon>
        <taxon>Mycobacteriaceae</taxon>
        <taxon>Mycobacterium</taxon>
        <taxon>Mycobacterium avium complex (MAC)</taxon>
    </lineage>
</organism>
<dbReference type="SUPFAM" id="SSF48452">
    <property type="entry name" value="TPR-like"/>
    <property type="match status" value="1"/>
</dbReference>
<dbReference type="PANTHER" id="PTHR35807">
    <property type="entry name" value="TRANSCRIPTIONAL REGULATOR REDD-RELATED"/>
    <property type="match status" value="1"/>
</dbReference>
<dbReference type="InterPro" id="IPR005158">
    <property type="entry name" value="BTAD"/>
</dbReference>
<dbReference type="InterPro" id="IPR059106">
    <property type="entry name" value="WHD_MalT"/>
</dbReference>
<evidence type="ECO:0000313" key="5">
    <source>
        <dbReference type="Proteomes" id="UP000091914"/>
    </source>
</evidence>
<sequence>MPLDLAELLGQAHAEPSNVAATDHGQGARIIRRKLMVPDTLGATPRDRLDRLLRQQVDTHRVVAVTATAGAGKSVAVAHASRKFDRPVAWLSLDGTDVIPGRLLTYLEEALAAQLPWVRGIATGALAAGIPAAEAAGLLVEGASDAQVVFVLDDLARLQEAVQAWQIIAAMVRYAPPSMRLVLISRRALPAAVWLSSALDAEMARVSDADLAFTVQEADAALRGWGRSAAGVTAAVAASGGWVAGVLIDGCRSPERSGHGGSATSDVGDYVAAHILGELGVQDREFLISTSVLEEVTVESALALGIDDAAARLSSLQSAAIPAEWSLESRAMRCHPQFREHLRELLDHRGRAAVCQLRSAYGRLLAGKGFHEEAVNELLAAGALSDALTSARHAIFRVIGRLDFAIAERWIAALSDVVPVDDAGLADAELMLAATRDDVRVGARIADQLAEGGRREQLAATSERAAALMGWCYGFAGRLDEAREVLDSAPDGHGRDVARYALALFDDSSAAAARPEATGGPLDGLLYSVDYLVGRLRELADDPPSPMTAVAMGPGRIGALRATGRTAAALQEYEAARCRGYFATLLECCIGPDVLFDAGRVDDARAALARGRLLARESASPAWIALQHIAAAKFALRADRDTTSATATLDEIDSDPAAKDYPLVREWAQTWLGLAALLQNHDATALSSLRAAVAGMCASGRILELPTAAVYLAEAEWRAGNQDAADHAADVALNAAVQQGSNHVLLQALTDFPAVVARRIDAEAHADSPWHAVGRVLAAQGISVGTRIPTAIELVEFGSIAIMLDGKEVRPRIAKCYELLGFMAARNGAPVSRDELLNALFDARDDESARAYLRQTVTGVRRLLPESALTTSKDGRIGLSPDVVVASESARLETELAGALRLQGSELVDAAEHALGVLARGDYLPGVGSAWVDERRQHLAELATSVRSAAADAAYAVGRYPDAQRLAEAVLAADPLREAMWRISMRIRSAIGDYDGVITTFGQCERALSAAGTRPTASTRALLDRLRR</sequence>
<dbReference type="GO" id="GO:0003677">
    <property type="term" value="F:DNA binding"/>
    <property type="evidence" value="ECO:0007669"/>
    <property type="project" value="InterPro"/>
</dbReference>
<dbReference type="Pfam" id="PF03704">
    <property type="entry name" value="BTAD"/>
    <property type="match status" value="1"/>
</dbReference>
<dbReference type="InterPro" id="IPR027417">
    <property type="entry name" value="P-loop_NTPase"/>
</dbReference>
<dbReference type="SUPFAM" id="SSF52540">
    <property type="entry name" value="P-loop containing nucleoside triphosphate hydrolases"/>
    <property type="match status" value="1"/>
</dbReference>
<dbReference type="Proteomes" id="UP000091914">
    <property type="component" value="Unassembled WGS sequence"/>
</dbReference>
<dbReference type="InterPro" id="IPR011990">
    <property type="entry name" value="TPR-like_helical_dom_sf"/>
</dbReference>
<dbReference type="InterPro" id="IPR051677">
    <property type="entry name" value="AfsR-DnrI-RedD_regulator"/>
</dbReference>
<proteinExistence type="predicted"/>
<dbReference type="Pfam" id="PF25873">
    <property type="entry name" value="WHD_MalT"/>
    <property type="match status" value="1"/>
</dbReference>
<dbReference type="InterPro" id="IPR036388">
    <property type="entry name" value="WH-like_DNA-bd_sf"/>
</dbReference>
<evidence type="ECO:0000256" key="2">
    <source>
        <dbReference type="ARBA" id="ARBA00023163"/>
    </source>
</evidence>
<reference evidence="4 5" key="1">
    <citation type="submission" date="2016-06" db="EMBL/GenBank/DDBJ databases">
        <authorList>
            <person name="Kjaerup R.B."/>
            <person name="Dalgaard T.S."/>
            <person name="Juul-Madsen H.R."/>
        </authorList>
    </citation>
    <scope>NUCLEOTIDE SEQUENCE [LARGE SCALE GENOMIC DNA]</scope>
    <source>
        <strain evidence="4 5">852002-51834_SCH5396731</strain>
    </source>
</reference>
<dbReference type="InterPro" id="IPR016032">
    <property type="entry name" value="Sig_transdc_resp-reg_C-effctor"/>
</dbReference>
<evidence type="ECO:0000259" key="3">
    <source>
        <dbReference type="SMART" id="SM01043"/>
    </source>
</evidence>
<keyword evidence="2" id="KW-0804">Transcription</keyword>
<feature type="domain" description="Bacterial transcriptional activator" evidence="3">
    <location>
        <begin position="889"/>
        <end position="1027"/>
    </location>
</feature>
<dbReference type="AlphaFoldDB" id="A0A1A0W0X2"/>
<evidence type="ECO:0000256" key="1">
    <source>
        <dbReference type="ARBA" id="ARBA00023015"/>
    </source>
</evidence>
<dbReference type="SUPFAM" id="SSF46894">
    <property type="entry name" value="C-terminal effector domain of the bipartite response regulators"/>
    <property type="match status" value="1"/>
</dbReference>
<dbReference type="PANTHER" id="PTHR35807:SF1">
    <property type="entry name" value="TRANSCRIPTIONAL REGULATOR REDD"/>
    <property type="match status" value="1"/>
</dbReference>
<dbReference type="Gene3D" id="1.25.40.10">
    <property type="entry name" value="Tetratricopeptide repeat domain"/>
    <property type="match status" value="1"/>
</dbReference>
<comment type="caution">
    <text evidence="4">The sequence shown here is derived from an EMBL/GenBank/DDBJ whole genome shotgun (WGS) entry which is preliminary data.</text>
</comment>
<dbReference type="SMART" id="SM01043">
    <property type="entry name" value="BTAD"/>
    <property type="match status" value="1"/>
</dbReference>
<name>A0A1A0W0X2_9MYCO</name>